<dbReference type="SUPFAM" id="SSF141571">
    <property type="entry name" value="Pentapeptide repeat-like"/>
    <property type="match status" value="1"/>
</dbReference>
<accession>A0A517PCV5</accession>
<evidence type="ECO:0000313" key="2">
    <source>
        <dbReference type="Proteomes" id="UP000318741"/>
    </source>
</evidence>
<dbReference type="AlphaFoldDB" id="A0A517PCV5"/>
<dbReference type="Gene3D" id="2.160.20.80">
    <property type="entry name" value="E3 ubiquitin-protein ligase SopA"/>
    <property type="match status" value="1"/>
</dbReference>
<dbReference type="Proteomes" id="UP000318741">
    <property type="component" value="Chromosome"/>
</dbReference>
<evidence type="ECO:0008006" key="3">
    <source>
        <dbReference type="Google" id="ProtNLM"/>
    </source>
</evidence>
<gene>
    <name evidence="1" type="ORF">CA12_33210</name>
</gene>
<evidence type="ECO:0000313" key="1">
    <source>
        <dbReference type="EMBL" id="QDT17209.1"/>
    </source>
</evidence>
<dbReference type="KEGG" id="acaf:CA12_33210"/>
<sequence length="776" mass="86409">MCRTSRGLGAIYSSSCNRSRAESMTFDDFRRVLLSFADRATDLDLSKGELALEIRGEIIEAQVRQRPAGLFVVEEGEQLPAGRWLLDRVAQLEILARRILDYTEPAEHFVEPSGKHLRDINDDPAEEEQPVPDLRETVLRSLSAHPAGVTSLHFLTSDAGEGKSTLLNEMARDQAKRYLSRDDDWVFLPVHLGGRLFMRFDDVVVGTLMNKLRFNGLRYASFLELVRLGAVVPALDGFEELFIESAGGDATTALGDFTQELDSAGTAVIAARRAYFQYRSLKAQAKLIDSLRGQAISASRFTIDRWDRDHFLRYASLRGEPNGESVYQQLEEILGPSHPLLTRAVLVQKLLDLATDSEDFQQLLTRLRDEPKGYFREFIGSIIEREARKWVDRTGIQDVSTPLLSLEQHYDLLSSIAVEMWTSGSDRLPRDVMVFVAELYAEDAGSTPEVTRQIVDKISTHALIVPSGHSKYCFDHEEFFHFFLGEAVGRSSVSKDVAGIRDLAGRAALPAMAVEAAAKYIRREGVPPSELADFMSAAYAGEQRTSLIRENLSAVAIECLDGVEQPTEFKDGVFPAASLAGKRLKEVTFNKCYFGSTDLRCAELVSCRFISCEFVQLGGDGTERVQDTQLSQCKIHAWVGSSGSEFAPDRIVQALMRAGFTVEGKLDTVGQVVAPNEAAEPDEEIKLMETLLRMFSRATALNESAVRRKMGTRESLFFNEVYPRLLQAEIVVEVPHRGSGVQRRMKLGVSATRCRSSFEASAGSFESFLSRMNSRD</sequence>
<reference evidence="1 2" key="1">
    <citation type="submission" date="2019-02" db="EMBL/GenBank/DDBJ databases">
        <title>Deep-cultivation of Planctomycetes and their phenomic and genomic characterization uncovers novel biology.</title>
        <authorList>
            <person name="Wiegand S."/>
            <person name="Jogler M."/>
            <person name="Boedeker C."/>
            <person name="Pinto D."/>
            <person name="Vollmers J."/>
            <person name="Rivas-Marin E."/>
            <person name="Kohn T."/>
            <person name="Peeters S.H."/>
            <person name="Heuer A."/>
            <person name="Rast P."/>
            <person name="Oberbeckmann S."/>
            <person name="Bunk B."/>
            <person name="Jeske O."/>
            <person name="Meyerdierks A."/>
            <person name="Storesund J.E."/>
            <person name="Kallscheuer N."/>
            <person name="Luecker S."/>
            <person name="Lage O.M."/>
            <person name="Pohl T."/>
            <person name="Merkel B.J."/>
            <person name="Hornburger P."/>
            <person name="Mueller R.-W."/>
            <person name="Bruemmer F."/>
            <person name="Labrenz M."/>
            <person name="Spormann A.M."/>
            <person name="Op den Camp H."/>
            <person name="Overmann J."/>
            <person name="Amann R."/>
            <person name="Jetten M.S.M."/>
            <person name="Mascher T."/>
            <person name="Medema M.H."/>
            <person name="Devos D.P."/>
            <person name="Kaster A.-K."/>
            <person name="Ovreas L."/>
            <person name="Rohde M."/>
            <person name="Galperin M.Y."/>
            <person name="Jogler C."/>
        </authorList>
    </citation>
    <scope>NUCLEOTIDE SEQUENCE [LARGE SCALE GENOMIC DNA]</scope>
    <source>
        <strain evidence="1 2">CA12</strain>
    </source>
</reference>
<proteinExistence type="predicted"/>
<protein>
    <recommendedName>
        <fullName evidence="3">NACHT domain protein</fullName>
    </recommendedName>
</protein>
<name>A0A517PCV5_9PLAN</name>
<keyword evidence="2" id="KW-1185">Reference proteome</keyword>
<dbReference type="EMBL" id="CP036265">
    <property type="protein sequence ID" value="QDT17209.1"/>
    <property type="molecule type" value="Genomic_DNA"/>
</dbReference>
<organism evidence="1 2">
    <name type="scientific">Alienimonas californiensis</name>
    <dbReference type="NCBI Taxonomy" id="2527989"/>
    <lineage>
        <taxon>Bacteria</taxon>
        <taxon>Pseudomonadati</taxon>
        <taxon>Planctomycetota</taxon>
        <taxon>Planctomycetia</taxon>
        <taxon>Planctomycetales</taxon>
        <taxon>Planctomycetaceae</taxon>
        <taxon>Alienimonas</taxon>
    </lineage>
</organism>